<dbReference type="SUPFAM" id="SSF52047">
    <property type="entry name" value="RNI-like"/>
    <property type="match status" value="1"/>
</dbReference>
<feature type="region of interest" description="Disordered" evidence="1">
    <location>
        <begin position="97"/>
        <end position="121"/>
    </location>
</feature>
<reference evidence="2 3" key="1">
    <citation type="submission" date="2016-04" db="EMBL/GenBank/DDBJ databases">
        <title>Genome analyses suggest a sexual origin of heterokaryosis in a supposedly ancient asexual fungus.</title>
        <authorList>
            <person name="Ropars J."/>
            <person name="Sedzielewska K."/>
            <person name="Noel J."/>
            <person name="Charron P."/>
            <person name="Farinelli L."/>
            <person name="Marton T."/>
            <person name="Kruger M."/>
            <person name="Pelin A."/>
            <person name="Brachmann A."/>
            <person name="Corradi N."/>
        </authorList>
    </citation>
    <scope>NUCLEOTIDE SEQUENCE [LARGE SCALE GENOMIC DNA]</scope>
    <source>
        <strain evidence="2 3">A5</strain>
    </source>
</reference>
<reference evidence="2 3" key="2">
    <citation type="submission" date="2017-09" db="EMBL/GenBank/DDBJ databases">
        <title>Extensive intraspecific genome diversity in a model arbuscular mycorrhizal fungus.</title>
        <authorList>
            <person name="Chen E.C."/>
            <person name="Morin E."/>
            <person name="Beaudet D."/>
            <person name="Noel J."/>
            <person name="Ndikumana S."/>
            <person name="Charron P."/>
            <person name="St-Onge C."/>
            <person name="Giorgi J."/>
            <person name="Grigoriev I.V."/>
            <person name="Roux C."/>
            <person name="Martin F.M."/>
            <person name="Corradi N."/>
        </authorList>
    </citation>
    <scope>NUCLEOTIDE SEQUENCE [LARGE SCALE GENOMIC DNA]</scope>
    <source>
        <strain evidence="2 3">A5</strain>
    </source>
</reference>
<dbReference type="InterPro" id="IPR001611">
    <property type="entry name" value="Leu-rich_rpt"/>
</dbReference>
<name>A0A2N0PT97_9GLOM</name>
<dbReference type="VEuPathDB" id="FungiDB:FUN_022727"/>
<dbReference type="AlphaFoldDB" id="A0A2N0PT97"/>
<dbReference type="VEuPathDB" id="FungiDB:RhiirA1_517145"/>
<accession>A0A2N0PT97</accession>
<evidence type="ECO:0000313" key="2">
    <source>
        <dbReference type="EMBL" id="PKC10058.1"/>
    </source>
</evidence>
<dbReference type="VEuPathDB" id="FungiDB:RhiirFUN_024798"/>
<protein>
    <submittedName>
        <fullName evidence="2">RNI-like protein</fullName>
    </submittedName>
</protein>
<dbReference type="InterPro" id="IPR032675">
    <property type="entry name" value="LRR_dom_sf"/>
</dbReference>
<dbReference type="InterPro" id="IPR006553">
    <property type="entry name" value="Leu-rich_rpt_Cys-con_subtyp"/>
</dbReference>
<dbReference type="InterPro" id="IPR021109">
    <property type="entry name" value="Peptidase_aspartic_dom_sf"/>
</dbReference>
<dbReference type="Proteomes" id="UP000232722">
    <property type="component" value="Unassembled WGS sequence"/>
</dbReference>
<dbReference type="GO" id="GO:0031146">
    <property type="term" value="P:SCF-dependent proteasomal ubiquitin-dependent protein catabolic process"/>
    <property type="evidence" value="ECO:0007669"/>
    <property type="project" value="TreeGrafter"/>
</dbReference>
<dbReference type="Gene3D" id="2.40.70.10">
    <property type="entry name" value="Acid Proteases"/>
    <property type="match status" value="1"/>
</dbReference>
<sequence length="601" mass="69935">MVTDQKHSSDSAQFQRDQVIRRTEKTARIFGLDKQNAEVYSTLSGEIKALTNRLDHYCSQHKKLKKRVKPLEERVKWLDDNVDELFTIEYCNCSKESINTSSESSSSEEFDSDHAPPERENLTIRRSQEASSARVDIIILKYLPDLKHASGINDIWEREVNLERPKRVILTDFRFRIDICANANFISEKIVKIAYAKDNSIPRVYGFLDESYSTLGKVNLRIILNDGEKHKIIPTEFIVTGPDWPDQFPEILLGSPWMRENSVRLNMCNSTLTIDDNFIQHILFMAHLGVINLPELLERILYFLAVDKTLYPALFVSRLWYRCGAPILWKRIELKWKNKCHSRLKKFIKLVRRKQKPVYCLNVTHLEISYYHSLSDKKIISIVHSCPNIIHLSFKNSVGFSNRALELIAGSYPNLKYLNLCDDRSFRTREVDDEGLWKIAKSCHKLEYLNIDYLTEITEHSICGIIRSNPKLQHLDLSYCKITDVTIEEIARSCLKLKYLNLRGCVNISKKAIDQLNPNTHVENYRDPIDIRAEMERVIELISRQPRVVNIRSRLHQILRQPNSNIFMTVDSGADHSTIDIRQAPRNYSIVLFDDLASPER</sequence>
<dbReference type="Pfam" id="PF13516">
    <property type="entry name" value="LRR_6"/>
    <property type="match status" value="1"/>
</dbReference>
<evidence type="ECO:0000313" key="3">
    <source>
        <dbReference type="Proteomes" id="UP000232722"/>
    </source>
</evidence>
<dbReference type="GO" id="GO:0019005">
    <property type="term" value="C:SCF ubiquitin ligase complex"/>
    <property type="evidence" value="ECO:0007669"/>
    <property type="project" value="TreeGrafter"/>
</dbReference>
<dbReference type="PANTHER" id="PTHR13318">
    <property type="entry name" value="PARTNER OF PAIRED, ISOFORM B-RELATED"/>
    <property type="match status" value="1"/>
</dbReference>
<dbReference type="EMBL" id="LLXJ01000410">
    <property type="protein sequence ID" value="PKC10058.1"/>
    <property type="molecule type" value="Genomic_DNA"/>
</dbReference>
<dbReference type="VEuPathDB" id="FungiDB:RhiirA1_476772"/>
<comment type="caution">
    <text evidence="2">The sequence shown here is derived from an EMBL/GenBank/DDBJ whole genome shotgun (WGS) entry which is preliminary data.</text>
</comment>
<feature type="compositionally biased region" description="Basic and acidic residues" evidence="1">
    <location>
        <begin position="112"/>
        <end position="121"/>
    </location>
</feature>
<organism evidence="2 3">
    <name type="scientific">Rhizophagus irregularis</name>
    <dbReference type="NCBI Taxonomy" id="588596"/>
    <lineage>
        <taxon>Eukaryota</taxon>
        <taxon>Fungi</taxon>
        <taxon>Fungi incertae sedis</taxon>
        <taxon>Mucoromycota</taxon>
        <taxon>Glomeromycotina</taxon>
        <taxon>Glomeromycetes</taxon>
        <taxon>Glomerales</taxon>
        <taxon>Glomeraceae</taxon>
        <taxon>Rhizophagus</taxon>
    </lineage>
</organism>
<gene>
    <name evidence="2" type="ORF">RhiirA5_414852</name>
</gene>
<dbReference type="Gene3D" id="3.80.10.10">
    <property type="entry name" value="Ribonuclease Inhibitor"/>
    <property type="match status" value="1"/>
</dbReference>
<dbReference type="SMART" id="SM00367">
    <property type="entry name" value="LRR_CC"/>
    <property type="match status" value="6"/>
</dbReference>
<proteinExistence type="predicted"/>
<evidence type="ECO:0000256" key="1">
    <source>
        <dbReference type="SAM" id="MobiDB-lite"/>
    </source>
</evidence>
<dbReference type="VEuPathDB" id="FungiDB:FUN_020671"/>
<dbReference type="VEuPathDB" id="FungiDB:RhiirA1_396168"/>